<dbReference type="InterPro" id="IPR010043">
    <property type="entry name" value="UTase/UR"/>
</dbReference>
<dbReference type="SUPFAM" id="SSF55021">
    <property type="entry name" value="ACT-like"/>
    <property type="match status" value="1"/>
</dbReference>
<accession>A0ABN8VSP6</accession>
<evidence type="ECO:0000256" key="4">
    <source>
        <dbReference type="ARBA" id="ARBA00022842"/>
    </source>
</evidence>
<feature type="region of interest" description="Uridylyltransferase" evidence="6">
    <location>
        <begin position="1"/>
        <end position="358"/>
    </location>
</feature>
<comment type="similarity">
    <text evidence="6">Belongs to the GlnD family.</text>
</comment>
<dbReference type="CDD" id="cd05401">
    <property type="entry name" value="NT_GlnE_GlnD_like"/>
    <property type="match status" value="1"/>
</dbReference>
<dbReference type="InterPro" id="IPR002912">
    <property type="entry name" value="ACT_dom"/>
</dbReference>
<dbReference type="NCBIfam" id="TIGR01693">
    <property type="entry name" value="UTase_glnD"/>
    <property type="match status" value="1"/>
</dbReference>
<organism evidence="8 9">
    <name type="scientific">Nitrospina watsonii</name>
    <dbReference type="NCBI Taxonomy" id="1323948"/>
    <lineage>
        <taxon>Bacteria</taxon>
        <taxon>Pseudomonadati</taxon>
        <taxon>Nitrospinota/Tectimicrobiota group</taxon>
        <taxon>Nitrospinota</taxon>
        <taxon>Nitrospinia</taxon>
        <taxon>Nitrospinales</taxon>
        <taxon>Nitrospinaceae</taxon>
        <taxon>Nitrospina</taxon>
    </lineage>
</organism>
<dbReference type="Gene3D" id="3.30.460.10">
    <property type="entry name" value="Beta Polymerase, domain 2"/>
    <property type="match status" value="1"/>
</dbReference>
<name>A0ABN8VSP6_9BACT</name>
<dbReference type="SUPFAM" id="SSF81593">
    <property type="entry name" value="Nucleotidyltransferase substrate binding subunit/domain"/>
    <property type="match status" value="1"/>
</dbReference>
<evidence type="ECO:0000256" key="1">
    <source>
        <dbReference type="ARBA" id="ARBA00022679"/>
    </source>
</evidence>
<dbReference type="InterPro" id="IPR013546">
    <property type="entry name" value="PII_UdlTrfase/GS_AdlTrfase"/>
</dbReference>
<keyword evidence="1 6" id="KW-0808">Transferase</keyword>
<dbReference type="Proteomes" id="UP001157733">
    <property type="component" value="Chromosome"/>
</dbReference>
<dbReference type="Pfam" id="PF01909">
    <property type="entry name" value="NTP_transf_2"/>
    <property type="match status" value="1"/>
</dbReference>
<dbReference type="EMBL" id="OX336137">
    <property type="protein sequence ID" value="CAI2716952.1"/>
    <property type="molecule type" value="Genomic_DNA"/>
</dbReference>
<evidence type="ECO:0000313" key="9">
    <source>
        <dbReference type="Proteomes" id="UP001157733"/>
    </source>
</evidence>
<evidence type="ECO:0000256" key="3">
    <source>
        <dbReference type="ARBA" id="ARBA00022801"/>
    </source>
</evidence>
<comment type="caution">
    <text evidence="6">Lacks conserved residue(s) required for the propagation of feature annotation.</text>
</comment>
<keyword evidence="3 6" id="KW-0378">Hydrolase</keyword>
<proteinExistence type="inferred from homology"/>
<dbReference type="GO" id="GO:0016787">
    <property type="term" value="F:hydrolase activity"/>
    <property type="evidence" value="ECO:0007669"/>
    <property type="project" value="UniProtKB-KW"/>
</dbReference>
<comment type="cofactor">
    <cofactor evidence="6">
        <name>Mg(2+)</name>
        <dbReference type="ChEBI" id="CHEBI:18420"/>
    </cofactor>
</comment>
<dbReference type="SUPFAM" id="SSF81301">
    <property type="entry name" value="Nucleotidyltransferase"/>
    <property type="match status" value="1"/>
</dbReference>
<feature type="domain" description="ACT" evidence="7">
    <location>
        <begin position="825"/>
        <end position="902"/>
    </location>
</feature>
<keyword evidence="4 6" id="KW-0460">Magnesium</keyword>
<dbReference type="InterPro" id="IPR002934">
    <property type="entry name" value="Polymerase_NTP_transf_dom"/>
</dbReference>
<dbReference type="PANTHER" id="PTHR47320">
    <property type="entry name" value="BIFUNCTIONAL URIDYLYLTRANSFERASE/URIDYLYL-REMOVING ENZYME"/>
    <property type="match status" value="1"/>
</dbReference>
<comment type="function">
    <text evidence="6">Modifies, by uridylylation and deuridylylation, the PII regulatory proteins (GlnB and homologs), in response to the nitrogen status of the cell that GlnD senses through the glutamine level. Under low glutamine levels, catalyzes the conversion of the PII proteins and UTP to PII-UMP and PPi, while under higher glutamine levels, GlnD hydrolyzes PII-UMP to PII and UMP (deuridylylation). Thus, controls uridylylation state and activity of the PII proteins, and plays an important role in the regulation of nitrogen metabolism.</text>
</comment>
<dbReference type="InterPro" id="IPR045865">
    <property type="entry name" value="ACT-like_dom_sf"/>
</dbReference>
<dbReference type="Gene3D" id="1.20.120.330">
    <property type="entry name" value="Nucleotidyltransferases domain 2"/>
    <property type="match status" value="1"/>
</dbReference>
<dbReference type="Gene3D" id="1.10.3090.10">
    <property type="entry name" value="cca-adding enzyme, domain 2"/>
    <property type="match status" value="1"/>
</dbReference>
<dbReference type="PROSITE" id="PS51671">
    <property type="entry name" value="ACT"/>
    <property type="match status" value="1"/>
</dbReference>
<evidence type="ECO:0000256" key="5">
    <source>
        <dbReference type="ARBA" id="ARBA00023268"/>
    </source>
</evidence>
<evidence type="ECO:0000256" key="6">
    <source>
        <dbReference type="HAMAP-Rule" id="MF_00277"/>
    </source>
</evidence>
<keyword evidence="5 6" id="KW-0511">Multifunctional enzyme</keyword>
<dbReference type="SUPFAM" id="SSF81891">
    <property type="entry name" value="Poly A polymerase C-terminal region-like"/>
    <property type="match status" value="1"/>
</dbReference>
<dbReference type="EC" id="2.7.7.59" evidence="6"/>
<comment type="catalytic activity">
    <reaction evidence="6">
        <text>[protein-PII]-uridylyl-L-tyrosine + H2O = [protein-PII]-L-tyrosine + UMP + H(+)</text>
        <dbReference type="Rhea" id="RHEA:48600"/>
        <dbReference type="Rhea" id="RHEA-COMP:12147"/>
        <dbReference type="Rhea" id="RHEA-COMP:12148"/>
        <dbReference type="ChEBI" id="CHEBI:15377"/>
        <dbReference type="ChEBI" id="CHEBI:15378"/>
        <dbReference type="ChEBI" id="CHEBI:46858"/>
        <dbReference type="ChEBI" id="CHEBI:57865"/>
        <dbReference type="ChEBI" id="CHEBI:90602"/>
    </reaction>
</comment>
<dbReference type="PIRSF" id="PIRSF006288">
    <property type="entry name" value="PII_uridyltransf"/>
    <property type="match status" value="1"/>
</dbReference>
<keyword evidence="2 6" id="KW-0548">Nucleotidyltransferase</keyword>
<protein>
    <recommendedName>
        <fullName evidence="6">Bifunctional uridylyltransferase/uridylyl-removing enzyme</fullName>
        <shortName evidence="6">UTase/UR</shortName>
    </recommendedName>
    <alternativeName>
        <fullName evidence="6">Bifunctional [protein-PII] modification enzyme</fullName>
    </alternativeName>
    <alternativeName>
        <fullName evidence="6">Bifunctional nitrogen sensor protein</fullName>
    </alternativeName>
    <domain>
        <recommendedName>
            <fullName evidence="6">[Protein-PII] uridylyltransferase</fullName>
            <shortName evidence="6">PII uridylyltransferase</shortName>
            <shortName evidence="6">UTase</shortName>
            <ecNumber evidence="6">2.7.7.59</ecNumber>
        </recommendedName>
    </domain>
    <domain>
        <recommendedName>
            <fullName evidence="6">[Protein-PII]-UMP uridylyl-removing enzyme</fullName>
            <shortName evidence="6">UR</shortName>
            <ecNumber evidence="6">3.1.4.-</ecNumber>
        </recommendedName>
    </domain>
</protein>
<keyword evidence="9" id="KW-1185">Reference proteome</keyword>
<evidence type="ECO:0000256" key="2">
    <source>
        <dbReference type="ARBA" id="ARBA00022695"/>
    </source>
</evidence>
<dbReference type="PANTHER" id="PTHR47320:SF1">
    <property type="entry name" value="BIFUNCTIONAL URIDYLYLTRANSFERASE_URIDYLYL-REMOVING ENZYME"/>
    <property type="match status" value="1"/>
</dbReference>
<dbReference type="HAMAP" id="MF_00277">
    <property type="entry name" value="PII_uridylyl_transf"/>
    <property type="match status" value="1"/>
</dbReference>
<gene>
    <name evidence="6 8" type="primary">glnD</name>
    <name evidence="8" type="ORF">NSPWAT_0092</name>
</gene>
<evidence type="ECO:0000313" key="8">
    <source>
        <dbReference type="EMBL" id="CAI2716952.1"/>
    </source>
</evidence>
<dbReference type="Pfam" id="PF08335">
    <property type="entry name" value="GlnD_UR_UTase"/>
    <property type="match status" value="1"/>
</dbReference>
<evidence type="ECO:0000259" key="7">
    <source>
        <dbReference type="PROSITE" id="PS51671"/>
    </source>
</evidence>
<dbReference type="InterPro" id="IPR043519">
    <property type="entry name" value="NT_sf"/>
</dbReference>
<dbReference type="RefSeq" id="WP_282009932.1">
    <property type="nucleotide sequence ID" value="NZ_OX336137.1"/>
</dbReference>
<reference evidence="8 9" key="1">
    <citation type="submission" date="2022-09" db="EMBL/GenBank/DDBJ databases">
        <authorList>
            <person name="Kop L."/>
        </authorList>
    </citation>
    <scope>NUCLEOTIDE SEQUENCE [LARGE SCALE GENOMIC DNA]</scope>
    <source>
        <strain evidence="8 9">347</strain>
    </source>
</reference>
<sequence>MNEPTVKFQFGADFSALETIPEDPRERSQYFQRFKSFLNVSRNKIKAWHRQGAGGREVIQAHAGLIDETIKHVVLAIAGLEAFRKADLSHRFALIAVGGYGRGELNPCSDIDLLFLLNKKLDRQLDSFIQEIISVLWGIGLEIGHSCRTLKECQTLAREDSTVRTSMIETRFLVGAKELYERLWDSVYKNVPQKHAQQYLDTTLRQFFARPASGEGVTSHPEPDIKNGPGGLRDYHVAMWAVAMCFDGTSLAEIDRDDILDAGELQTLKKSVNFLLRVRNELHYLTGKKADVLTRSIQMDLAHHLGYEGNGAVAVERFMREYFLHATHIHTISEAVFHRCLESRPLLQKVITSLQHKKLASGFLVYKSQLRVPDHADDLFETDRALILTAFNLCRDHDLELDAQLKRLIRLNKHRLDAEFIRGMQVKTFLYDLLKAPKSFLLLRQMHEAGVLGQLLPEFEQSLFEVHYDFYHRYTSDEHALRMVRFLEELDTSKDVNLNKLKQVYVSIPDRVVLKLACLLQTFGNRPGDLGNDHAESPLADVARRLQLTPKQQGTLHFLVKHKNMMNELAFHHDIHHPPTIRNLGHLTGQTDRLDLLFLLSYADLKAVAPETWTEWKNILLTELYHRTRNFLVRPESIDEKPKATRNAVYSLLADEFDRATISEHMDAMPEDYFLTESSEDIADHIRLIQSMGGRPFSLKATYHEKGGFYNLVVAGPSDIHLFKNLVGTLTARAMNILGAQIFARNGGLTVLIIQVNAQEVQKLYRDMATVWQEIEDNVCRILDKQTTLGDLLRTRTRFHEKKNSGVGIEPKIQIDNWPEDRFTRVRIEARDHPGMLYKIVFTLAQFGIELHRAKIAVRGGRGIDMFSVSLRGGKILFQPLIQRIKDKIIQDLLVEKLEELS</sequence>
<dbReference type="GO" id="GO:0008773">
    <property type="term" value="F:[protein-PII] uridylyltransferase activity"/>
    <property type="evidence" value="ECO:0007669"/>
    <property type="project" value="UniProtKB-EC"/>
</dbReference>
<comment type="catalytic activity">
    <reaction evidence="6">
        <text>[protein-PII]-L-tyrosine + UTP = [protein-PII]-uridylyl-L-tyrosine + diphosphate</text>
        <dbReference type="Rhea" id="RHEA:13673"/>
        <dbReference type="Rhea" id="RHEA-COMP:12147"/>
        <dbReference type="Rhea" id="RHEA-COMP:12148"/>
        <dbReference type="ChEBI" id="CHEBI:33019"/>
        <dbReference type="ChEBI" id="CHEBI:46398"/>
        <dbReference type="ChEBI" id="CHEBI:46858"/>
        <dbReference type="ChEBI" id="CHEBI:90602"/>
        <dbReference type="EC" id="2.7.7.59"/>
    </reaction>
</comment>
<dbReference type="CDD" id="cd04873">
    <property type="entry name" value="ACT_UUR-ACR-like"/>
    <property type="match status" value="1"/>
</dbReference>
<dbReference type="EC" id="3.1.4.-" evidence="6"/>
<comment type="activity regulation">
    <text evidence="6">Uridylyltransferase (UTase) activity is inhibited by glutamine, while glutamine activates uridylyl-removing (UR) activity.</text>
</comment>
<comment type="domain">
    <text evidence="6">Has four distinct domains: an N-terminal nucleotidyltransferase (NT) domain responsible for UTase activity, a central HD domain that encodes UR activity, and two C-terminal ACT domains that seem to have a role in glutamine sensing.</text>
</comment>